<evidence type="ECO:0000313" key="3">
    <source>
        <dbReference type="Proteomes" id="UP000199256"/>
    </source>
</evidence>
<evidence type="ECO:0000313" key="2">
    <source>
        <dbReference type="EMBL" id="SEK26937.1"/>
    </source>
</evidence>
<evidence type="ECO:0008006" key="4">
    <source>
        <dbReference type="Google" id="ProtNLM"/>
    </source>
</evidence>
<keyword evidence="3" id="KW-1185">Reference proteome</keyword>
<keyword evidence="1" id="KW-0812">Transmembrane</keyword>
<dbReference type="EMBL" id="FOAA01000001">
    <property type="protein sequence ID" value="SEK26937.1"/>
    <property type="molecule type" value="Genomic_DNA"/>
</dbReference>
<dbReference type="OrthoDB" id="9182772at2"/>
<keyword evidence="1" id="KW-1133">Transmembrane helix</keyword>
<dbReference type="InterPro" id="IPR009883">
    <property type="entry name" value="YgfX"/>
</dbReference>
<keyword evidence="1" id="KW-0472">Membrane</keyword>
<accession>A0A1H7FNZ8</accession>
<sequence length="172" mass="18544">MDRKRDNKALYVMVTPSKWAGRVMRAMYWAAAGTVLISGAPMTVKAGLVILLLGGLLAMMVGHGARIDALGCDDDGQWWIRQTGGAHVMVCILPDTVVLPRLVLLSMRCECGRYHRLPLMADAVGADDFRHLRVRLRAGVAGAAASVTQGGGAGMLTRLTSRWSRREGADGR</sequence>
<protein>
    <recommendedName>
        <fullName evidence="4">Toxin CptA</fullName>
    </recommendedName>
</protein>
<name>A0A1H7FNZ8_9GAMM</name>
<feature type="transmembrane region" description="Helical" evidence="1">
    <location>
        <begin position="26"/>
        <end position="57"/>
    </location>
</feature>
<evidence type="ECO:0000256" key="1">
    <source>
        <dbReference type="SAM" id="Phobius"/>
    </source>
</evidence>
<reference evidence="3" key="1">
    <citation type="submission" date="2016-10" db="EMBL/GenBank/DDBJ databases">
        <authorList>
            <person name="Varghese N."/>
            <person name="Submissions S."/>
        </authorList>
    </citation>
    <scope>NUCLEOTIDE SEQUENCE [LARGE SCALE GENOMIC DNA]</scope>
    <source>
        <strain evidence="3">DSM 241</strain>
    </source>
</reference>
<dbReference type="Pfam" id="PF07254">
    <property type="entry name" value="Cpta_toxin"/>
    <property type="match status" value="1"/>
</dbReference>
<proteinExistence type="predicted"/>
<dbReference type="Proteomes" id="UP000199256">
    <property type="component" value="Unassembled WGS sequence"/>
</dbReference>
<gene>
    <name evidence="2" type="ORF">SAMN05444515_101277</name>
</gene>
<dbReference type="AlphaFoldDB" id="A0A1H7FNZ8"/>
<organism evidence="2 3">
    <name type="scientific">Ectothiorhodospira marina</name>
    <dbReference type="NCBI Taxonomy" id="1396821"/>
    <lineage>
        <taxon>Bacteria</taxon>
        <taxon>Pseudomonadati</taxon>
        <taxon>Pseudomonadota</taxon>
        <taxon>Gammaproteobacteria</taxon>
        <taxon>Chromatiales</taxon>
        <taxon>Ectothiorhodospiraceae</taxon>
        <taxon>Ectothiorhodospira</taxon>
    </lineage>
</organism>